<name>A0AAC9YPZ4_9MYCO</name>
<evidence type="ECO:0000313" key="2">
    <source>
        <dbReference type="Proteomes" id="UP000216246"/>
    </source>
</evidence>
<keyword evidence="1" id="KW-0614">Plasmid</keyword>
<reference evidence="1 2" key="1">
    <citation type="submission" date="2017-08" db="EMBL/GenBank/DDBJ databases">
        <title>Phylogentic analysis of Mycobacterium avium complex whole genomes.</title>
        <authorList>
            <person name="Caverly L.J."/>
            <person name="Spilker T."/>
            <person name="LiPuma J."/>
        </authorList>
    </citation>
    <scope>NUCLEOTIDE SEQUENCE [LARGE SCALE GENOMIC DNA]</scope>
    <source>
        <strain evidence="1 2">FLAC0026</strain>
        <plasmid evidence="2">pflac0026</plasmid>
    </source>
</reference>
<organism evidence="1 2">
    <name type="scientific">Mycobacterium marseillense</name>
    <dbReference type="NCBI Taxonomy" id="701042"/>
    <lineage>
        <taxon>Bacteria</taxon>
        <taxon>Bacillati</taxon>
        <taxon>Actinomycetota</taxon>
        <taxon>Actinomycetes</taxon>
        <taxon>Mycobacteriales</taxon>
        <taxon>Mycobacteriaceae</taxon>
        <taxon>Mycobacterium</taxon>
        <taxon>Mycobacterium avium complex (MAC)</taxon>
    </lineage>
</organism>
<sequence length="226" mass="25115">MSSFVHPAQRAVDDAYRRTRGPVAFLDESYQAPDAVAAHSRTFYIFTAVVVDLKDMVSLRGGLGRIAGGSHWHTSDALKTSQGCVQTREMLDYLAEGSEACVIAHQVQVDAADTDAEGARRACYRGLAIELAAGRAGVWDPVDLLVLEERNQRNFKNKDQTNHRELVSEQLIPRNTRLLQTSPAAERLLWLPDLVSSAFRRTITHRDATSTLFDVIKEQVHFVTPA</sequence>
<protein>
    <submittedName>
        <fullName evidence="1">Uncharacterized protein</fullName>
    </submittedName>
</protein>
<dbReference type="Proteomes" id="UP000216246">
    <property type="component" value="Plasmid pFLAC0026"/>
</dbReference>
<accession>A0AAC9YPZ4</accession>
<evidence type="ECO:0000313" key="1">
    <source>
        <dbReference type="EMBL" id="ASW93270.1"/>
    </source>
</evidence>
<geneLocation type="plasmid" evidence="2">
    <name>pflac0026</name>
</geneLocation>
<dbReference type="EMBL" id="CP023148">
    <property type="protein sequence ID" value="ASW93270.1"/>
    <property type="molecule type" value="Genomic_DNA"/>
</dbReference>
<gene>
    <name evidence="1" type="ORF">CKJ54_24770</name>
</gene>
<dbReference type="KEGG" id="mmal:CKJ54_24770"/>
<dbReference type="AlphaFoldDB" id="A0AAC9YPZ4"/>
<proteinExistence type="predicted"/>